<sequence length="499" mass="54249">MVHETESTQMQIRSVDLDNGSCNILSCSPVKEKSNRLNENEGANEVHMVNVSHDIPMDPHTPFTSSLNQPGNQSVGHEQESTKIQLEFIELVKDGDDSIIPISPLVKEKDIHLDEGRNQSGGNITCAVDCDDRQSLSSVRDIIEVCKEDIQIEEVNGVTEKIGSDKLADSSVVLSEELMEDFKVNSNDMVVSVIEPQVVEEGTSGNKGTPHLALSPEVKGEDEDEIENFTFGYCELLSTKRMKGCDENSPPNESENDSNANKSLPSSDYKNSEMQNNQNVSTEFELDTHGNETNVINNKETPQNLQNLGIGNDKVERGMEVTESISSPSKNGTISFVKVISVVDVNIPKIDADDIQIRSQSPASNRSIVSPLEVEFGTGKSEAGSSEFGNPYDQLNPKQSIGIVLGSSETIQLPISDPKSHVDTNTCFSSEKIVLSKENQPLEEISVSDGKEYSSTTSTDASEFFDASDDVVGVIESTEGHGGSESGKNLVYIHEGAMI</sequence>
<proteinExistence type="predicted"/>
<gene>
    <name evidence="2" type="ORF">ZOSMA_123G00810</name>
</gene>
<feature type="compositionally biased region" description="Polar residues" evidence="1">
    <location>
        <begin position="260"/>
        <end position="276"/>
    </location>
</feature>
<organism evidence="2 3">
    <name type="scientific">Zostera marina</name>
    <name type="common">Eelgrass</name>
    <dbReference type="NCBI Taxonomy" id="29655"/>
    <lineage>
        <taxon>Eukaryota</taxon>
        <taxon>Viridiplantae</taxon>
        <taxon>Streptophyta</taxon>
        <taxon>Embryophyta</taxon>
        <taxon>Tracheophyta</taxon>
        <taxon>Spermatophyta</taxon>
        <taxon>Magnoliopsida</taxon>
        <taxon>Liliopsida</taxon>
        <taxon>Zosteraceae</taxon>
        <taxon>Zostera</taxon>
    </lineage>
</organism>
<evidence type="ECO:0000313" key="2">
    <source>
        <dbReference type="EMBL" id="KMZ74732.1"/>
    </source>
</evidence>
<feature type="compositionally biased region" description="Low complexity" evidence="1">
    <location>
        <begin position="247"/>
        <end position="259"/>
    </location>
</feature>
<dbReference type="Proteomes" id="UP000036987">
    <property type="component" value="Unassembled WGS sequence"/>
</dbReference>
<dbReference type="AlphaFoldDB" id="A0A0K9Q2L6"/>
<keyword evidence="3" id="KW-1185">Reference proteome</keyword>
<evidence type="ECO:0000313" key="3">
    <source>
        <dbReference type="Proteomes" id="UP000036987"/>
    </source>
</evidence>
<protein>
    <submittedName>
        <fullName evidence="2">Uncharacterized protein</fullName>
    </submittedName>
</protein>
<accession>A0A0K9Q2L6</accession>
<feature type="region of interest" description="Disordered" evidence="1">
    <location>
        <begin position="201"/>
        <end position="221"/>
    </location>
</feature>
<evidence type="ECO:0000256" key="1">
    <source>
        <dbReference type="SAM" id="MobiDB-lite"/>
    </source>
</evidence>
<reference evidence="3" key="1">
    <citation type="journal article" date="2016" name="Nature">
        <title>The genome of the seagrass Zostera marina reveals angiosperm adaptation to the sea.</title>
        <authorList>
            <person name="Olsen J.L."/>
            <person name="Rouze P."/>
            <person name="Verhelst B."/>
            <person name="Lin Y.-C."/>
            <person name="Bayer T."/>
            <person name="Collen J."/>
            <person name="Dattolo E."/>
            <person name="De Paoli E."/>
            <person name="Dittami S."/>
            <person name="Maumus F."/>
            <person name="Michel G."/>
            <person name="Kersting A."/>
            <person name="Lauritano C."/>
            <person name="Lohaus R."/>
            <person name="Toepel M."/>
            <person name="Tonon T."/>
            <person name="Vanneste K."/>
            <person name="Amirebrahimi M."/>
            <person name="Brakel J."/>
            <person name="Bostroem C."/>
            <person name="Chovatia M."/>
            <person name="Grimwood J."/>
            <person name="Jenkins J.W."/>
            <person name="Jueterbock A."/>
            <person name="Mraz A."/>
            <person name="Stam W.T."/>
            <person name="Tice H."/>
            <person name="Bornberg-Bauer E."/>
            <person name="Green P.J."/>
            <person name="Pearson G.A."/>
            <person name="Procaccini G."/>
            <person name="Duarte C.M."/>
            <person name="Schmutz J."/>
            <person name="Reusch T.B.H."/>
            <person name="Van de Peer Y."/>
        </authorList>
    </citation>
    <scope>NUCLEOTIDE SEQUENCE [LARGE SCALE GENOMIC DNA]</scope>
    <source>
        <strain evidence="3">cv. Finnish</strain>
    </source>
</reference>
<name>A0A0K9Q2L6_ZOSMR</name>
<comment type="caution">
    <text evidence="2">The sequence shown here is derived from an EMBL/GenBank/DDBJ whole genome shotgun (WGS) entry which is preliminary data.</text>
</comment>
<dbReference type="EMBL" id="LFYR01000252">
    <property type="protein sequence ID" value="KMZ74732.1"/>
    <property type="molecule type" value="Genomic_DNA"/>
</dbReference>
<feature type="region of interest" description="Disordered" evidence="1">
    <location>
        <begin position="243"/>
        <end position="276"/>
    </location>
</feature>